<evidence type="ECO:0000313" key="4">
    <source>
        <dbReference type="EMBL" id="NYE73377.1"/>
    </source>
</evidence>
<feature type="compositionally biased region" description="Pro residues" evidence="1">
    <location>
        <begin position="42"/>
        <end position="57"/>
    </location>
</feature>
<evidence type="ECO:0000259" key="3">
    <source>
        <dbReference type="Pfam" id="PF13360"/>
    </source>
</evidence>
<feature type="region of interest" description="Disordered" evidence="1">
    <location>
        <begin position="22"/>
        <end position="58"/>
    </location>
</feature>
<dbReference type="Proteomes" id="UP000569914">
    <property type="component" value="Unassembled WGS sequence"/>
</dbReference>
<dbReference type="RefSeq" id="WP_179754827.1">
    <property type="nucleotide sequence ID" value="NZ_JACCBU010000001.1"/>
</dbReference>
<keyword evidence="2" id="KW-0732">Signal</keyword>
<protein>
    <recommendedName>
        <fullName evidence="3">Pyrrolo-quinoline quinone repeat domain-containing protein</fullName>
    </recommendedName>
</protein>
<dbReference type="InterPro" id="IPR011047">
    <property type="entry name" value="Quinoprotein_ADH-like_sf"/>
</dbReference>
<dbReference type="EMBL" id="JACCBU010000001">
    <property type="protein sequence ID" value="NYE73377.1"/>
    <property type="molecule type" value="Genomic_DNA"/>
</dbReference>
<dbReference type="AlphaFoldDB" id="A0A7Y9IAR6"/>
<dbReference type="Gene3D" id="2.40.128.630">
    <property type="match status" value="1"/>
</dbReference>
<evidence type="ECO:0000256" key="1">
    <source>
        <dbReference type="SAM" id="MobiDB-lite"/>
    </source>
</evidence>
<reference evidence="4 5" key="1">
    <citation type="submission" date="2020-07" db="EMBL/GenBank/DDBJ databases">
        <title>Sequencing the genomes of 1000 actinobacteria strains.</title>
        <authorList>
            <person name="Klenk H.-P."/>
        </authorList>
    </citation>
    <scope>NUCLEOTIDE SEQUENCE [LARGE SCALE GENOMIC DNA]</scope>
    <source>
        <strain evidence="4 5">DSM 22083</strain>
    </source>
</reference>
<accession>A0A7Y9IAR6</accession>
<sequence length="421" mass="44493">MRTYARLLVLGVAMVVTGCTAAPQSAPTPDASAPERSTPSASPTPSPTPTPSKPAPAAPKLDAELVADGFADAEDKPIAVTDSGVVFAGPDKIAYLMGADGTQQWRLPRQLTLGDPDEPRTIDHVVGSFGEGPADLIAADYRCDAVDCIGANEYGVAGFSTEDGSLQWSRSISGNEGPIAVADVTDDAVIVELRTSDEEQRSIAALDADSGDRLWTLSGYAASWVSGDHVLAQRVNGPDLEDWTPVVVDLESGEVVLTSEHRGTWRRPEVDLYESAADLAAIAVRAGAGDTTSPHTVLVDLARERQYELTDGFQALGSLGRDSDGAYFAWPGQESGTVLSSGLPIRAPKVGESADLGRFGNLRAATGRYLWLESATSTTAIDRTGARRLDPVEGTVRAVTGDWLVTETDGLNIYRLTPDRR</sequence>
<keyword evidence="5" id="KW-1185">Reference proteome</keyword>
<dbReference type="Pfam" id="PF13360">
    <property type="entry name" value="PQQ_2"/>
    <property type="match status" value="1"/>
</dbReference>
<proteinExistence type="predicted"/>
<evidence type="ECO:0000313" key="5">
    <source>
        <dbReference type="Proteomes" id="UP000569914"/>
    </source>
</evidence>
<dbReference type="InterPro" id="IPR002372">
    <property type="entry name" value="PQQ_rpt_dom"/>
</dbReference>
<comment type="caution">
    <text evidence="4">The sequence shown here is derived from an EMBL/GenBank/DDBJ whole genome shotgun (WGS) entry which is preliminary data.</text>
</comment>
<dbReference type="PROSITE" id="PS51257">
    <property type="entry name" value="PROKAR_LIPOPROTEIN"/>
    <property type="match status" value="1"/>
</dbReference>
<feature type="domain" description="Pyrrolo-quinoline quinone repeat" evidence="3">
    <location>
        <begin position="86"/>
        <end position="256"/>
    </location>
</feature>
<name>A0A7Y9IAR6_9ACTN</name>
<feature type="signal peptide" evidence="2">
    <location>
        <begin position="1"/>
        <end position="21"/>
    </location>
</feature>
<dbReference type="SUPFAM" id="SSF50998">
    <property type="entry name" value="Quinoprotein alcohol dehydrogenase-like"/>
    <property type="match status" value="1"/>
</dbReference>
<evidence type="ECO:0000256" key="2">
    <source>
        <dbReference type="SAM" id="SignalP"/>
    </source>
</evidence>
<feature type="compositionally biased region" description="Low complexity" evidence="1">
    <location>
        <begin position="31"/>
        <end position="41"/>
    </location>
</feature>
<organism evidence="4 5">
    <name type="scientific">Microlunatus parietis</name>
    <dbReference type="NCBI Taxonomy" id="682979"/>
    <lineage>
        <taxon>Bacteria</taxon>
        <taxon>Bacillati</taxon>
        <taxon>Actinomycetota</taxon>
        <taxon>Actinomycetes</taxon>
        <taxon>Propionibacteriales</taxon>
        <taxon>Propionibacteriaceae</taxon>
        <taxon>Microlunatus</taxon>
    </lineage>
</organism>
<feature type="chain" id="PRO_5031358955" description="Pyrrolo-quinoline quinone repeat domain-containing protein" evidence="2">
    <location>
        <begin position="22"/>
        <end position="421"/>
    </location>
</feature>
<gene>
    <name evidence="4" type="ORF">BKA15_004706</name>
</gene>